<dbReference type="RefSeq" id="WP_107563577.1">
    <property type="nucleotide sequence ID" value="NZ_NVQC01000028.1"/>
</dbReference>
<dbReference type="InterPro" id="IPR043734">
    <property type="entry name" value="DUF5678"/>
</dbReference>
<dbReference type="EMBL" id="NVQC01000028">
    <property type="protein sequence ID" value="PTL35254.1"/>
    <property type="molecule type" value="Genomic_DNA"/>
</dbReference>
<evidence type="ECO:0000313" key="3">
    <source>
        <dbReference type="Proteomes" id="UP000241436"/>
    </source>
</evidence>
<accession>A0A2T4TVW6</accession>
<organism evidence="2 3">
    <name type="scientific">Candidatus Methylomirabilis limnetica</name>
    <dbReference type="NCBI Taxonomy" id="2033718"/>
    <lineage>
        <taxon>Bacteria</taxon>
        <taxon>Candidatus Methylomirabilota</taxon>
        <taxon>Candidatus Methylomirabilia</taxon>
        <taxon>Candidatus Methylomirabilales</taxon>
        <taxon>Candidatus Methylomirabilaceae</taxon>
        <taxon>Candidatus Methylomirabilis</taxon>
    </lineage>
</organism>
<proteinExistence type="predicted"/>
<dbReference type="OrthoDB" id="1453850at2"/>
<comment type="caution">
    <text evidence="2">The sequence shown here is derived from an EMBL/GenBank/DDBJ whole genome shotgun (WGS) entry which is preliminary data.</text>
</comment>
<gene>
    <name evidence="2" type="ORF">CLG94_11185</name>
</gene>
<protein>
    <recommendedName>
        <fullName evidence="1">DUF5678 domain-containing protein</fullName>
    </recommendedName>
</protein>
<feature type="domain" description="DUF5678" evidence="1">
    <location>
        <begin position="15"/>
        <end position="56"/>
    </location>
</feature>
<keyword evidence="3" id="KW-1185">Reference proteome</keyword>
<dbReference type="AlphaFoldDB" id="A0A2T4TVW6"/>
<sequence length="78" mass="9275">MLDREYHYFKTHESDLIERYNGKFIAIVDEEVVGVFDSELTAYQEMKKKYGLGKFLLQHCVPSKDRVIQRYHSRVAFG</sequence>
<reference evidence="2 3" key="1">
    <citation type="submission" date="2017-09" db="EMBL/GenBank/DDBJ databases">
        <title>Bloom of a denitrifying methanotroph, Candidatus Methylomirabilis limnetica, in a deep stratified lake.</title>
        <authorList>
            <person name="Graf J.S."/>
            <person name="Marchant H.K."/>
            <person name="Tienken D."/>
            <person name="Hach P.F."/>
            <person name="Brand A."/>
            <person name="Schubert C.J."/>
            <person name="Kuypers M.M."/>
            <person name="Milucka J."/>
        </authorList>
    </citation>
    <scope>NUCLEOTIDE SEQUENCE [LARGE SCALE GENOMIC DNA]</scope>
    <source>
        <strain evidence="2 3">Zug</strain>
    </source>
</reference>
<dbReference type="Pfam" id="PF18929">
    <property type="entry name" value="DUF5678"/>
    <property type="match status" value="1"/>
</dbReference>
<reference evidence="3" key="2">
    <citation type="journal article" date="2018" name="Environ. Microbiol.">
        <title>Bloom of a denitrifying methanotroph, 'Candidatus Methylomirabilis limnetica', in a deep stratified lake.</title>
        <authorList>
            <person name="Graf J.S."/>
            <person name="Mayr M.J."/>
            <person name="Marchant H.K."/>
            <person name="Tienken D."/>
            <person name="Hach P.F."/>
            <person name="Brand A."/>
            <person name="Schubert C.J."/>
            <person name="Kuypers M.M."/>
            <person name="Milucka J."/>
        </authorList>
    </citation>
    <scope>NUCLEOTIDE SEQUENCE [LARGE SCALE GENOMIC DNA]</scope>
    <source>
        <strain evidence="3">Zug</strain>
    </source>
</reference>
<evidence type="ECO:0000259" key="1">
    <source>
        <dbReference type="Pfam" id="PF18929"/>
    </source>
</evidence>
<dbReference type="Proteomes" id="UP000241436">
    <property type="component" value="Unassembled WGS sequence"/>
</dbReference>
<name>A0A2T4TVW6_9BACT</name>
<evidence type="ECO:0000313" key="2">
    <source>
        <dbReference type="EMBL" id="PTL35254.1"/>
    </source>
</evidence>